<accession>A0A543FKY6</accession>
<keyword evidence="4" id="KW-0238">DNA-binding</keyword>
<dbReference type="EMBL" id="VFPE01000001">
    <property type="protein sequence ID" value="TQM34366.1"/>
    <property type="molecule type" value="Genomic_DNA"/>
</dbReference>
<dbReference type="GO" id="GO:0003677">
    <property type="term" value="F:DNA binding"/>
    <property type="evidence" value="ECO:0007669"/>
    <property type="project" value="UniProtKB-KW"/>
</dbReference>
<sequence length="697" mass="67044">MPRPGRSRAHRVAASALVKSPDGDDNGNRRGSCRCRAGEFTAGRAPANWVDHMDHDDVREQQEQVGLGDADLVVRTRAGDRSAFGELWRRHYRAGVTVARNMTSSLDPDDLVQEAYTRIYQSIVAGGGPTGSFRAYLFTSIRNTAAAWGRSRRETAYDELDGVEDPSAGEHASEAALDRGLTHRAFRSLPTRWQEVLWYSEIEQMKPAEIAPLLGMKATAVAQLTFRAREGLREAWIQAHLQAVEDGSDCQRTIERLGAYARRNLGRRDHAKVDAHLVACVRCSIVASEAREVSSRLALVLLPLALGAVGTTGYLATLQGGSAPLVALAAMPSTVVQGAVTVLPAGVTGGAAGGGAAGTGAAGTGAAGGGAAAGSGAAAAGAGAASGAGAATGTAAGIGSGVAAGAGAGAAAVSTVAAGGTALAGIGAASGLAAASLVVVGGVVAAVSLPPADAAPEPAKTSISDVAPVTPPLVLDTGAADNALQLPANGPAPADLPAAPPATTDAVTTPVTTTDGTTTAGSGIAGSAGASSGGQGNGAGGQGNGGGQSKDDTSATAGTGNNGVGNGTTGNNGVGNGTTGNSGVGDPTNGTGGGNGGTTGNSGTTGNGTPTNGTGNGNGGNTGNGGSTGNGTPTNGTGNGNGGNTGNGGSTGNGTPTNGTGNGNGGNTGKGNGTANGNNGKGNGTANGNDGNNGNNG</sequence>
<keyword evidence="5" id="KW-0804">Transcription</keyword>
<feature type="domain" description="Putative zinc-finger" evidence="10">
    <location>
        <begin position="250"/>
        <end position="283"/>
    </location>
</feature>
<evidence type="ECO:0000256" key="6">
    <source>
        <dbReference type="SAM" id="MobiDB-lite"/>
    </source>
</evidence>
<evidence type="ECO:0000256" key="4">
    <source>
        <dbReference type="ARBA" id="ARBA00023125"/>
    </source>
</evidence>
<keyword evidence="12" id="KW-1185">Reference proteome</keyword>
<evidence type="ECO:0000256" key="1">
    <source>
        <dbReference type="ARBA" id="ARBA00010641"/>
    </source>
</evidence>
<feature type="compositionally biased region" description="Basic residues" evidence="6">
    <location>
        <begin position="1"/>
        <end position="11"/>
    </location>
</feature>
<dbReference type="AlphaFoldDB" id="A0A543FKY6"/>
<dbReference type="InterPro" id="IPR013325">
    <property type="entry name" value="RNA_pol_sigma_r2"/>
</dbReference>
<dbReference type="Pfam" id="PF04542">
    <property type="entry name" value="Sigma70_r2"/>
    <property type="match status" value="1"/>
</dbReference>
<dbReference type="Gene3D" id="1.10.1740.10">
    <property type="match status" value="1"/>
</dbReference>
<feature type="compositionally biased region" description="Gly residues" evidence="6">
    <location>
        <begin position="590"/>
        <end position="606"/>
    </location>
</feature>
<dbReference type="InterPro" id="IPR013249">
    <property type="entry name" value="RNA_pol_sigma70_r4_t2"/>
</dbReference>
<evidence type="ECO:0000256" key="3">
    <source>
        <dbReference type="ARBA" id="ARBA00023082"/>
    </source>
</evidence>
<evidence type="ECO:0000259" key="10">
    <source>
        <dbReference type="Pfam" id="PF13490"/>
    </source>
</evidence>
<feature type="compositionally biased region" description="Low complexity" evidence="6">
    <location>
        <begin position="487"/>
        <end position="522"/>
    </location>
</feature>
<dbReference type="OrthoDB" id="4990598at2"/>
<dbReference type="PANTHER" id="PTHR43133">
    <property type="entry name" value="RNA POLYMERASE ECF-TYPE SIGMA FACTO"/>
    <property type="match status" value="1"/>
</dbReference>
<feature type="transmembrane region" description="Helical" evidence="7">
    <location>
        <begin position="297"/>
        <end position="316"/>
    </location>
</feature>
<feature type="compositionally biased region" description="Gly residues" evidence="6">
    <location>
        <begin position="637"/>
        <end position="652"/>
    </location>
</feature>
<feature type="region of interest" description="Disordered" evidence="6">
    <location>
        <begin position="1"/>
        <end position="31"/>
    </location>
</feature>
<feature type="region of interest" description="Disordered" evidence="6">
    <location>
        <begin position="484"/>
        <end position="697"/>
    </location>
</feature>
<comment type="similarity">
    <text evidence="1">Belongs to the sigma-70 factor family. ECF subfamily.</text>
</comment>
<feature type="compositionally biased region" description="Gly residues" evidence="6">
    <location>
        <begin position="523"/>
        <end position="548"/>
    </location>
</feature>
<feature type="compositionally biased region" description="Low complexity" evidence="6">
    <location>
        <begin position="686"/>
        <end position="697"/>
    </location>
</feature>
<feature type="compositionally biased region" description="Gly residues" evidence="6">
    <location>
        <begin position="614"/>
        <end position="629"/>
    </location>
</feature>
<keyword evidence="7" id="KW-0812">Transmembrane</keyword>
<dbReference type="NCBIfam" id="TIGR02937">
    <property type="entry name" value="sigma70-ECF"/>
    <property type="match status" value="1"/>
</dbReference>
<dbReference type="InterPro" id="IPR007627">
    <property type="entry name" value="RNA_pol_sigma70_r2"/>
</dbReference>
<dbReference type="InterPro" id="IPR027383">
    <property type="entry name" value="Znf_put"/>
</dbReference>
<comment type="caution">
    <text evidence="11">The sequence shown here is derived from an EMBL/GenBank/DDBJ whole genome shotgun (WGS) entry which is preliminary data.</text>
</comment>
<dbReference type="InterPro" id="IPR039425">
    <property type="entry name" value="RNA_pol_sigma-70-like"/>
</dbReference>
<dbReference type="Gene3D" id="1.10.10.10">
    <property type="entry name" value="Winged helix-like DNA-binding domain superfamily/Winged helix DNA-binding domain"/>
    <property type="match status" value="1"/>
</dbReference>
<dbReference type="SUPFAM" id="SSF88946">
    <property type="entry name" value="Sigma2 domain of RNA polymerase sigma factors"/>
    <property type="match status" value="1"/>
</dbReference>
<organism evidence="11 12">
    <name type="scientific">Microbacterium kyungheense</name>
    <dbReference type="NCBI Taxonomy" id="1263636"/>
    <lineage>
        <taxon>Bacteria</taxon>
        <taxon>Bacillati</taxon>
        <taxon>Actinomycetota</taxon>
        <taxon>Actinomycetes</taxon>
        <taxon>Micrococcales</taxon>
        <taxon>Microbacteriaceae</taxon>
        <taxon>Microbacterium</taxon>
    </lineage>
</organism>
<dbReference type="InterPro" id="IPR013324">
    <property type="entry name" value="RNA_pol_sigma_r3/r4-like"/>
</dbReference>
<dbReference type="InterPro" id="IPR014284">
    <property type="entry name" value="RNA_pol_sigma-70_dom"/>
</dbReference>
<dbReference type="GO" id="GO:0006352">
    <property type="term" value="P:DNA-templated transcription initiation"/>
    <property type="evidence" value="ECO:0007669"/>
    <property type="project" value="InterPro"/>
</dbReference>
<feature type="domain" description="RNA polymerase sigma factor 70 region 4 type 2" evidence="9">
    <location>
        <begin position="183"/>
        <end position="230"/>
    </location>
</feature>
<evidence type="ECO:0000313" key="12">
    <source>
        <dbReference type="Proteomes" id="UP000320235"/>
    </source>
</evidence>
<dbReference type="Proteomes" id="UP000320235">
    <property type="component" value="Unassembled WGS sequence"/>
</dbReference>
<gene>
    <name evidence="11" type="ORF">FB391_0653</name>
</gene>
<feature type="domain" description="RNA polymerase sigma-70 region 2" evidence="8">
    <location>
        <begin position="87"/>
        <end position="153"/>
    </location>
</feature>
<keyword evidence="2" id="KW-0805">Transcription regulation</keyword>
<dbReference type="GO" id="GO:0016987">
    <property type="term" value="F:sigma factor activity"/>
    <property type="evidence" value="ECO:0007669"/>
    <property type="project" value="UniProtKB-KW"/>
</dbReference>
<evidence type="ECO:0000256" key="2">
    <source>
        <dbReference type="ARBA" id="ARBA00023015"/>
    </source>
</evidence>
<dbReference type="Pfam" id="PF13490">
    <property type="entry name" value="zf-HC2"/>
    <property type="match status" value="1"/>
</dbReference>
<dbReference type="Pfam" id="PF08281">
    <property type="entry name" value="Sigma70_r4_2"/>
    <property type="match status" value="1"/>
</dbReference>
<evidence type="ECO:0000313" key="11">
    <source>
        <dbReference type="EMBL" id="TQM34366.1"/>
    </source>
</evidence>
<protein>
    <submittedName>
        <fullName evidence="11">RNA polymerase sigma factor (Sigma-70 family)</fullName>
    </submittedName>
</protein>
<reference evidence="11 12" key="1">
    <citation type="submission" date="2019-06" db="EMBL/GenBank/DDBJ databases">
        <title>Sequencing the genomes of 1000 actinobacteria strains.</title>
        <authorList>
            <person name="Klenk H.-P."/>
        </authorList>
    </citation>
    <scope>NUCLEOTIDE SEQUENCE [LARGE SCALE GENOMIC DNA]</scope>
    <source>
        <strain evidence="11 12">DSM 105492</strain>
    </source>
</reference>
<evidence type="ECO:0000259" key="9">
    <source>
        <dbReference type="Pfam" id="PF08281"/>
    </source>
</evidence>
<evidence type="ECO:0000256" key="7">
    <source>
        <dbReference type="SAM" id="Phobius"/>
    </source>
</evidence>
<dbReference type="SUPFAM" id="SSF88659">
    <property type="entry name" value="Sigma3 and sigma4 domains of RNA polymerase sigma factors"/>
    <property type="match status" value="1"/>
</dbReference>
<keyword evidence="3" id="KW-0731">Sigma factor</keyword>
<keyword evidence="7" id="KW-0472">Membrane</keyword>
<keyword evidence="7" id="KW-1133">Transmembrane helix</keyword>
<evidence type="ECO:0000259" key="8">
    <source>
        <dbReference type="Pfam" id="PF04542"/>
    </source>
</evidence>
<name>A0A543FKY6_9MICO</name>
<proteinExistence type="inferred from homology"/>
<evidence type="ECO:0000256" key="5">
    <source>
        <dbReference type="ARBA" id="ARBA00023163"/>
    </source>
</evidence>
<dbReference type="InterPro" id="IPR036388">
    <property type="entry name" value="WH-like_DNA-bd_sf"/>
</dbReference>
<feature type="compositionally biased region" description="Gly residues" evidence="6">
    <location>
        <begin position="660"/>
        <end position="685"/>
    </location>
</feature>
<dbReference type="PANTHER" id="PTHR43133:SF8">
    <property type="entry name" value="RNA POLYMERASE SIGMA FACTOR HI_1459-RELATED"/>
    <property type="match status" value="1"/>
</dbReference>
<feature type="compositionally biased region" description="Gly residues" evidence="6">
    <location>
        <begin position="560"/>
        <end position="583"/>
    </location>
</feature>